<proteinExistence type="predicted"/>
<evidence type="ECO:0000313" key="3">
    <source>
        <dbReference type="WBParaSite" id="HPLM_0000747201-mRNA-1"/>
    </source>
</evidence>
<dbReference type="EMBL" id="UZAF01016666">
    <property type="protein sequence ID" value="VDO31978.1"/>
    <property type="molecule type" value="Genomic_DNA"/>
</dbReference>
<sequence>MYSSDLYTQGDITSILPPYEIEPNDIVSLYLNVSVFHRSTTFALEILKYEITHQGDTKVMNFLANVLKWFFRKSPTLGPFSLKTYH</sequence>
<accession>A0A0N4WAP5</accession>
<evidence type="ECO:0000313" key="2">
    <source>
        <dbReference type="Proteomes" id="UP000268014"/>
    </source>
</evidence>
<dbReference type="WBParaSite" id="HPLM_0000747201-mRNA-1">
    <property type="protein sequence ID" value="HPLM_0000747201-mRNA-1"/>
    <property type="gene ID" value="HPLM_0000747201"/>
</dbReference>
<dbReference type="Proteomes" id="UP000268014">
    <property type="component" value="Unassembled WGS sequence"/>
</dbReference>
<reference evidence="3" key="1">
    <citation type="submission" date="2017-02" db="UniProtKB">
        <authorList>
            <consortium name="WormBaseParasite"/>
        </authorList>
    </citation>
    <scope>IDENTIFICATION</scope>
</reference>
<protein>
    <submittedName>
        <fullName evidence="3">3-oxoacyl-ACP synthase</fullName>
    </submittedName>
</protein>
<reference evidence="1 2" key="2">
    <citation type="submission" date="2018-11" db="EMBL/GenBank/DDBJ databases">
        <authorList>
            <consortium name="Pathogen Informatics"/>
        </authorList>
    </citation>
    <scope>NUCLEOTIDE SEQUENCE [LARGE SCALE GENOMIC DNA]</scope>
    <source>
        <strain evidence="1 2">MHpl1</strain>
    </source>
</reference>
<keyword evidence="2" id="KW-1185">Reference proteome</keyword>
<gene>
    <name evidence="1" type="ORF">HPLM_LOCUS7464</name>
</gene>
<name>A0A0N4WAP5_HAEPC</name>
<organism evidence="3">
    <name type="scientific">Haemonchus placei</name>
    <name type="common">Barber's pole worm</name>
    <dbReference type="NCBI Taxonomy" id="6290"/>
    <lineage>
        <taxon>Eukaryota</taxon>
        <taxon>Metazoa</taxon>
        <taxon>Ecdysozoa</taxon>
        <taxon>Nematoda</taxon>
        <taxon>Chromadorea</taxon>
        <taxon>Rhabditida</taxon>
        <taxon>Rhabditina</taxon>
        <taxon>Rhabditomorpha</taxon>
        <taxon>Strongyloidea</taxon>
        <taxon>Trichostrongylidae</taxon>
        <taxon>Haemonchus</taxon>
    </lineage>
</organism>
<evidence type="ECO:0000313" key="1">
    <source>
        <dbReference type="EMBL" id="VDO31978.1"/>
    </source>
</evidence>
<dbReference type="AlphaFoldDB" id="A0A0N4WAP5"/>